<dbReference type="PANTHER" id="PTHR31204">
    <property type="entry name" value="SIGMA INTRACELLULAR RECEPTOR 2"/>
    <property type="match status" value="1"/>
</dbReference>
<keyword evidence="3 7" id="KW-0812">Transmembrane</keyword>
<evidence type="ECO:0000256" key="3">
    <source>
        <dbReference type="ARBA" id="ARBA00022692"/>
    </source>
</evidence>
<feature type="transmembrane region" description="Helical" evidence="7">
    <location>
        <begin position="106"/>
        <end position="126"/>
    </location>
</feature>
<evidence type="ECO:0000256" key="7">
    <source>
        <dbReference type="PIRNR" id="PIRNR031032"/>
    </source>
</evidence>
<dbReference type="GO" id="GO:0005789">
    <property type="term" value="C:endoplasmic reticulum membrane"/>
    <property type="evidence" value="ECO:0007669"/>
    <property type="project" value="UniProtKB-SubCell"/>
</dbReference>
<accession>A0A077WGQ1</accession>
<keyword evidence="4 7" id="KW-0256">Endoplasmic reticulum</keyword>
<evidence type="ECO:0000259" key="8">
    <source>
        <dbReference type="PROSITE" id="PS51751"/>
    </source>
</evidence>
<feature type="transmembrane region" description="Helical" evidence="7">
    <location>
        <begin position="15"/>
        <end position="33"/>
    </location>
</feature>
<gene>
    <name evidence="9" type="ORF">LRAMOSA09341</name>
</gene>
<evidence type="ECO:0000256" key="5">
    <source>
        <dbReference type="ARBA" id="ARBA00022989"/>
    </source>
</evidence>
<feature type="transmembrane region" description="Helical" evidence="7">
    <location>
        <begin position="138"/>
        <end position="158"/>
    </location>
</feature>
<evidence type="ECO:0000256" key="4">
    <source>
        <dbReference type="ARBA" id="ARBA00022824"/>
    </source>
</evidence>
<comment type="subcellular location">
    <subcellularLocation>
        <location evidence="1">Endoplasmic reticulum membrane</location>
        <topology evidence="1">Multi-pass membrane protein</topology>
    </subcellularLocation>
</comment>
<name>A0A077WGQ1_9FUNG</name>
<dbReference type="PANTHER" id="PTHR31204:SF1">
    <property type="entry name" value="SIGMA INTRACELLULAR RECEPTOR 2"/>
    <property type="match status" value="1"/>
</dbReference>
<comment type="similarity">
    <text evidence="2">Belongs to the TMEM97/sigma-2 receptor family.</text>
</comment>
<feature type="domain" description="EXPERA" evidence="8">
    <location>
        <begin position="15"/>
        <end position="154"/>
    </location>
</feature>
<dbReference type="InterPro" id="IPR016964">
    <property type="entry name" value="Sigma2_recept"/>
</dbReference>
<dbReference type="OrthoDB" id="433124at2759"/>
<keyword evidence="5 7" id="KW-1133">Transmembrane helix</keyword>
<sequence length="174" mass="19714">MVSNQAQKSLLSRPLDLVFFGYFASHIPVTVLIDMQPFYPQHLIPQVLKDVAADYVNTYKDPLVGSPVPLPWFESFLGCEVLFQLPFFFLAVYGLWKDAQFVRLPLIVYGSHVVTTVIPCLAEVLFGSSSLTFDERLTISGFYLPYLIIPLMILIDSYRRVSAILSTKSTLKQE</sequence>
<evidence type="ECO:0000256" key="2">
    <source>
        <dbReference type="ARBA" id="ARBA00009096"/>
    </source>
</evidence>
<keyword evidence="6 7" id="KW-0472">Membrane</keyword>
<organism evidence="9">
    <name type="scientific">Lichtheimia ramosa</name>
    <dbReference type="NCBI Taxonomy" id="688394"/>
    <lineage>
        <taxon>Eukaryota</taxon>
        <taxon>Fungi</taxon>
        <taxon>Fungi incertae sedis</taxon>
        <taxon>Mucoromycota</taxon>
        <taxon>Mucoromycotina</taxon>
        <taxon>Mucoromycetes</taxon>
        <taxon>Mucorales</taxon>
        <taxon>Lichtheimiaceae</taxon>
        <taxon>Lichtheimia</taxon>
    </lineage>
</organism>
<dbReference type="PIRSF" id="PIRSF031032">
    <property type="entry name" value="TMP_97_prd"/>
    <property type="match status" value="1"/>
</dbReference>
<dbReference type="EMBL" id="LK023321">
    <property type="protein sequence ID" value="CDS06816.1"/>
    <property type="molecule type" value="Genomic_DNA"/>
</dbReference>
<protein>
    <recommendedName>
        <fullName evidence="7">Efficient mitochondria targeting-associated protein 19</fullName>
    </recommendedName>
</protein>
<evidence type="ECO:0000256" key="6">
    <source>
        <dbReference type="ARBA" id="ARBA00023136"/>
    </source>
</evidence>
<evidence type="ECO:0000256" key="1">
    <source>
        <dbReference type="ARBA" id="ARBA00004477"/>
    </source>
</evidence>
<proteinExistence type="inferred from homology"/>
<dbReference type="AlphaFoldDB" id="A0A077WGQ1"/>
<dbReference type="InterPro" id="IPR051987">
    <property type="entry name" value="Sigma-2_receptor-like"/>
</dbReference>
<reference evidence="9" key="1">
    <citation type="journal article" date="2014" name="Genome Announc.">
        <title>De novo whole-genome sequence and genome annotation of Lichtheimia ramosa.</title>
        <authorList>
            <person name="Linde J."/>
            <person name="Schwartze V."/>
            <person name="Binder U."/>
            <person name="Lass-Florl C."/>
            <person name="Voigt K."/>
            <person name="Horn F."/>
        </authorList>
    </citation>
    <scope>NUCLEOTIDE SEQUENCE</scope>
    <source>
        <strain evidence="9">JMRC FSU:6197</strain>
    </source>
</reference>
<feature type="transmembrane region" description="Helical" evidence="7">
    <location>
        <begin position="72"/>
        <end position="94"/>
    </location>
</feature>
<dbReference type="PROSITE" id="PS51751">
    <property type="entry name" value="EXPERA"/>
    <property type="match status" value="1"/>
</dbReference>
<dbReference type="InterPro" id="IPR033118">
    <property type="entry name" value="EXPERA"/>
</dbReference>
<dbReference type="Pfam" id="PF05241">
    <property type="entry name" value="EBP"/>
    <property type="match status" value="1"/>
</dbReference>
<evidence type="ECO:0000313" key="9">
    <source>
        <dbReference type="EMBL" id="CDS06816.1"/>
    </source>
</evidence>